<dbReference type="Pfam" id="PF08241">
    <property type="entry name" value="Methyltransf_11"/>
    <property type="match status" value="1"/>
</dbReference>
<evidence type="ECO:0000313" key="5">
    <source>
        <dbReference type="Proteomes" id="UP000198806"/>
    </source>
</evidence>
<evidence type="ECO:0000256" key="1">
    <source>
        <dbReference type="SAM" id="Phobius"/>
    </source>
</evidence>
<dbReference type="InterPro" id="IPR029063">
    <property type="entry name" value="SAM-dependent_MTases_sf"/>
</dbReference>
<keyword evidence="1" id="KW-0812">Transmembrane</keyword>
<gene>
    <name evidence="4" type="ORF">SAMN04489757_10938</name>
</gene>
<sequence>MENIDLDKVIDEIRKSIKVLSDLDIEDKFEEISISKIINDITEQAENMVTGDKFIEKKNYVQVISNSESKKIKLLKKIDNRLRKLSIYDKNIRPRLRIKLDSFYNKKIIDGNELLKFEDEEFIDALYRSVLFREADIEGKNNALQFLRKSGTDKIDLINFFIKSDEGKSKNIKVVGIWKKKAFIYAKRGIYKIPILGFIIQFLVNICLLTKRLRNFQLGFDDIYNQIRLLNTRSLNIEKDLNQFRNSTNSIKQDIESINDRTKEIEHFKLESVIFEEKQNSKLKYEKDIIDRFYLRYNEVVMPDSREEVKKRSIIYIDKLNNWFRNRNKKELIVIDLGCGECEWVELLNDNGFHAKGVDSNSSVVKKVKEILPNINIEEIDAFSYLKRLDDNSVDILSSLHMVEHLDMIELIELLSECKRVLKSGGVLIVETPNPQNILTSTYYFNMDPTHKKPIPPELLAFLVNESGLTVEEKILLYPLEFIPYEYSEDDPIKDIIFRFNMEQAYSVLAVKR</sequence>
<dbReference type="Gene3D" id="3.40.50.150">
    <property type="entry name" value="Vaccinia Virus protein VP39"/>
    <property type="match status" value="1"/>
</dbReference>
<dbReference type="PANTHER" id="PTHR43861">
    <property type="entry name" value="TRANS-ACONITATE 2-METHYLTRANSFERASE-RELATED"/>
    <property type="match status" value="1"/>
</dbReference>
<evidence type="ECO:0000313" key="4">
    <source>
        <dbReference type="EMBL" id="SFO10364.1"/>
    </source>
</evidence>
<dbReference type="AlphaFoldDB" id="A0A1I5EFU9"/>
<dbReference type="InterPro" id="IPR013216">
    <property type="entry name" value="Methyltransf_11"/>
</dbReference>
<reference evidence="4 5" key="1">
    <citation type="submission" date="2016-10" db="EMBL/GenBank/DDBJ databases">
        <authorList>
            <person name="de Groot N.N."/>
        </authorList>
    </citation>
    <scope>NUCLEOTIDE SEQUENCE [LARGE SCALE GENOMIC DNA]</scope>
    <source>
        <strain evidence="4 5">DSM 1283</strain>
    </source>
</reference>
<keyword evidence="1" id="KW-0472">Membrane</keyword>
<feature type="domain" description="Methyltransferase type 11" evidence="2">
    <location>
        <begin position="336"/>
        <end position="430"/>
    </location>
</feature>
<feature type="domain" description="DUF4214" evidence="3">
    <location>
        <begin position="118"/>
        <end position="170"/>
    </location>
</feature>
<accession>A0A1I5EFU9</accession>
<dbReference type="InterPro" id="IPR025282">
    <property type="entry name" value="DUF4214"/>
</dbReference>
<dbReference type="CDD" id="cd02440">
    <property type="entry name" value="AdoMet_MTases"/>
    <property type="match status" value="1"/>
</dbReference>
<dbReference type="SUPFAM" id="SSF53335">
    <property type="entry name" value="S-adenosyl-L-methionine-dependent methyltransferases"/>
    <property type="match status" value="1"/>
</dbReference>
<organism evidence="4 5">
    <name type="scientific">Anaerocolumna aminovalerica</name>
    <dbReference type="NCBI Taxonomy" id="1527"/>
    <lineage>
        <taxon>Bacteria</taxon>
        <taxon>Bacillati</taxon>
        <taxon>Bacillota</taxon>
        <taxon>Clostridia</taxon>
        <taxon>Lachnospirales</taxon>
        <taxon>Lachnospiraceae</taxon>
        <taxon>Anaerocolumna</taxon>
    </lineage>
</organism>
<dbReference type="Proteomes" id="UP000198806">
    <property type="component" value="Unassembled WGS sequence"/>
</dbReference>
<dbReference type="EMBL" id="FOWD01000009">
    <property type="protein sequence ID" value="SFO10364.1"/>
    <property type="molecule type" value="Genomic_DNA"/>
</dbReference>
<evidence type="ECO:0000259" key="2">
    <source>
        <dbReference type="Pfam" id="PF08241"/>
    </source>
</evidence>
<protein>
    <recommendedName>
        <fullName evidence="6">Methyltransferase domain-containing protein</fullName>
    </recommendedName>
</protein>
<proteinExistence type="predicted"/>
<dbReference type="GO" id="GO:0008757">
    <property type="term" value="F:S-adenosylmethionine-dependent methyltransferase activity"/>
    <property type="evidence" value="ECO:0007669"/>
    <property type="project" value="InterPro"/>
</dbReference>
<evidence type="ECO:0008006" key="6">
    <source>
        <dbReference type="Google" id="ProtNLM"/>
    </source>
</evidence>
<keyword evidence="1" id="KW-1133">Transmembrane helix</keyword>
<keyword evidence="5" id="KW-1185">Reference proteome</keyword>
<feature type="transmembrane region" description="Helical" evidence="1">
    <location>
        <begin position="189"/>
        <end position="209"/>
    </location>
</feature>
<dbReference type="RefSeq" id="WP_170847916.1">
    <property type="nucleotide sequence ID" value="NZ_BAABFM010000073.1"/>
</dbReference>
<dbReference type="STRING" id="1527.SAMN04489757_10938"/>
<dbReference type="Pfam" id="PF13946">
    <property type="entry name" value="DUF4214"/>
    <property type="match status" value="1"/>
</dbReference>
<name>A0A1I5EFU9_9FIRM</name>
<evidence type="ECO:0000259" key="3">
    <source>
        <dbReference type="Pfam" id="PF13946"/>
    </source>
</evidence>